<dbReference type="EMBL" id="UINC01080278">
    <property type="protein sequence ID" value="SVC23071.1"/>
    <property type="molecule type" value="Genomic_DNA"/>
</dbReference>
<evidence type="ECO:0000256" key="4">
    <source>
        <dbReference type="ARBA" id="ARBA00005524"/>
    </source>
</evidence>
<dbReference type="InterPro" id="IPR006124">
    <property type="entry name" value="Metalloenzyme"/>
</dbReference>
<dbReference type="InterPro" id="IPR017850">
    <property type="entry name" value="Alkaline_phosphatase_core_sf"/>
</dbReference>
<protein>
    <recommendedName>
        <fullName evidence="6">Metalloenzyme domain-containing protein</fullName>
    </recommendedName>
</protein>
<name>A0A382KK60_9ZZZZ</name>
<evidence type="ECO:0000313" key="7">
    <source>
        <dbReference type="EMBL" id="SVC23071.1"/>
    </source>
</evidence>
<keyword evidence="5" id="KW-0324">Glycolysis</keyword>
<dbReference type="Gene3D" id="3.40.720.10">
    <property type="entry name" value="Alkaline Phosphatase, subunit A"/>
    <property type="match status" value="1"/>
</dbReference>
<feature type="non-terminal residue" evidence="7">
    <location>
        <position position="1"/>
    </location>
</feature>
<gene>
    <name evidence="7" type="ORF">METZ01_LOCUS275925</name>
</gene>
<evidence type="ECO:0000256" key="5">
    <source>
        <dbReference type="ARBA" id="ARBA00023152"/>
    </source>
</evidence>
<proteinExistence type="inferred from homology"/>
<evidence type="ECO:0000259" key="6">
    <source>
        <dbReference type="Pfam" id="PF01676"/>
    </source>
</evidence>
<dbReference type="InterPro" id="IPR042253">
    <property type="entry name" value="Pglycerate_mutase_ApgM_sf"/>
</dbReference>
<dbReference type="AlphaFoldDB" id="A0A382KK60"/>
<dbReference type="SUPFAM" id="SSF53649">
    <property type="entry name" value="Alkaline phosphatase-like"/>
    <property type="match status" value="1"/>
</dbReference>
<comment type="pathway">
    <text evidence="3">Carbohydrate degradation.</text>
</comment>
<dbReference type="PANTHER" id="PTHR31209">
    <property type="entry name" value="COFACTOR-INDEPENDENT PHOSPHOGLYCERATE MUTASE"/>
    <property type="match status" value="1"/>
</dbReference>
<evidence type="ECO:0000256" key="2">
    <source>
        <dbReference type="ARBA" id="ARBA00002315"/>
    </source>
</evidence>
<evidence type="ECO:0000256" key="1">
    <source>
        <dbReference type="ARBA" id="ARBA00000370"/>
    </source>
</evidence>
<dbReference type="PANTHER" id="PTHR31209:SF0">
    <property type="entry name" value="METALLOENZYME DOMAIN-CONTAINING PROTEIN"/>
    <property type="match status" value="1"/>
</dbReference>
<dbReference type="GO" id="GO:0006096">
    <property type="term" value="P:glycolytic process"/>
    <property type="evidence" value="ECO:0007669"/>
    <property type="project" value="UniProtKB-KW"/>
</dbReference>
<dbReference type="GO" id="GO:0004619">
    <property type="term" value="F:phosphoglycerate mutase activity"/>
    <property type="evidence" value="ECO:0007669"/>
    <property type="project" value="UniProtKB-EC"/>
</dbReference>
<dbReference type="Pfam" id="PF10143">
    <property type="entry name" value="PhosphMutase"/>
    <property type="match status" value="1"/>
</dbReference>
<dbReference type="Pfam" id="PF01676">
    <property type="entry name" value="Metalloenzyme"/>
    <property type="match status" value="1"/>
</dbReference>
<sequence length="300" mass="32927">KNGDIATRGNFCTTDSEGNLLDRRAGRIKSLESIPLCNELNKIRVPGAEIEVIPVMDYRFVVIFRGIGLDERVTETDPQVLAVPPRPVEALAEESRNTATAANKFISEAKRILSEREKANMILLRGFSQLPTLPDFGLTYRLNPAAIAAYPMYRGLAKIVGMKVIPTGQTFDQEIITLEQNFQDHDFIYLHYKPADAAGEDGDFNAKVTALEELDKFIPRLLEINPDVLVVAGDHATPSVLAAHGWQPVPFMIHSPFTSGEGVKEFTERSCSAGSLGQIHATQAMLLTLAHAGKLTKFGP</sequence>
<accession>A0A382KK60</accession>
<dbReference type="InterPro" id="IPR004456">
    <property type="entry name" value="Pglycerate_mutase_ApgM"/>
</dbReference>
<dbReference type="Gene3D" id="3.30.70.2130">
    <property type="entry name" value="Metalloenzyme domain"/>
    <property type="match status" value="1"/>
</dbReference>
<dbReference type="GO" id="GO:0046872">
    <property type="term" value="F:metal ion binding"/>
    <property type="evidence" value="ECO:0007669"/>
    <property type="project" value="InterPro"/>
</dbReference>
<reference evidence="7" key="1">
    <citation type="submission" date="2018-05" db="EMBL/GenBank/DDBJ databases">
        <authorList>
            <person name="Lanie J.A."/>
            <person name="Ng W.-L."/>
            <person name="Kazmierczak K.M."/>
            <person name="Andrzejewski T.M."/>
            <person name="Davidsen T.M."/>
            <person name="Wayne K.J."/>
            <person name="Tettelin H."/>
            <person name="Glass J.I."/>
            <person name="Rusch D."/>
            <person name="Podicherti R."/>
            <person name="Tsui H.-C.T."/>
            <person name="Winkler M.E."/>
        </authorList>
    </citation>
    <scope>NUCLEOTIDE SEQUENCE</scope>
</reference>
<comment type="catalytic activity">
    <reaction evidence="1">
        <text>(2R)-2-phosphoglycerate = (2R)-3-phosphoglycerate</text>
        <dbReference type="Rhea" id="RHEA:15901"/>
        <dbReference type="ChEBI" id="CHEBI:58272"/>
        <dbReference type="ChEBI" id="CHEBI:58289"/>
        <dbReference type="EC" id="5.4.2.12"/>
    </reaction>
</comment>
<evidence type="ECO:0000256" key="3">
    <source>
        <dbReference type="ARBA" id="ARBA00004921"/>
    </source>
</evidence>
<comment type="similarity">
    <text evidence="4">Belongs to the BPG-independent phosphoglycerate mutase family. A-PGAM subfamily.</text>
</comment>
<comment type="function">
    <text evidence="2">Catalyzes the interconversion of 2-phosphoglycerate and 3-phosphoglycerate.</text>
</comment>
<organism evidence="7">
    <name type="scientific">marine metagenome</name>
    <dbReference type="NCBI Taxonomy" id="408172"/>
    <lineage>
        <taxon>unclassified sequences</taxon>
        <taxon>metagenomes</taxon>
        <taxon>ecological metagenomes</taxon>
    </lineage>
</organism>
<feature type="domain" description="Metalloenzyme" evidence="6">
    <location>
        <begin position="120"/>
        <end position="289"/>
    </location>
</feature>